<reference evidence="1 2" key="1">
    <citation type="submission" date="2019-06" db="EMBL/GenBank/DDBJ databases">
        <title>Flavibacter putida gen. nov., sp. nov., a novel marine bacterium of the family Flavobacteriaceae isolated from coastal seawater.</title>
        <authorList>
            <person name="Feng X."/>
        </authorList>
    </citation>
    <scope>NUCLEOTIDE SEQUENCE [LARGE SCALE GENOMIC DNA]</scope>
    <source>
        <strain evidence="1 2">PLHSN227</strain>
    </source>
</reference>
<name>A0A507ZW39_9FLAO</name>
<gene>
    <name evidence="1" type="ORF">FKR84_01555</name>
</gene>
<dbReference type="EMBL" id="VIAR01000001">
    <property type="protein sequence ID" value="TQD40693.1"/>
    <property type="molecule type" value="Genomic_DNA"/>
</dbReference>
<organism evidence="1 2">
    <name type="scientific">Haloflavibacter putidus</name>
    <dbReference type="NCBI Taxonomy" id="2576776"/>
    <lineage>
        <taxon>Bacteria</taxon>
        <taxon>Pseudomonadati</taxon>
        <taxon>Bacteroidota</taxon>
        <taxon>Flavobacteriia</taxon>
        <taxon>Flavobacteriales</taxon>
        <taxon>Flavobacteriaceae</taxon>
        <taxon>Haloflavibacter</taxon>
    </lineage>
</organism>
<dbReference type="AlphaFoldDB" id="A0A507ZW39"/>
<keyword evidence="2" id="KW-1185">Reference proteome</keyword>
<dbReference type="Proteomes" id="UP000317169">
    <property type="component" value="Unassembled WGS sequence"/>
</dbReference>
<comment type="caution">
    <text evidence="1">The sequence shown here is derived from an EMBL/GenBank/DDBJ whole genome shotgun (WGS) entry which is preliminary data.</text>
</comment>
<dbReference type="OrthoDB" id="1440774at2"/>
<proteinExistence type="predicted"/>
<evidence type="ECO:0000313" key="1">
    <source>
        <dbReference type="EMBL" id="TQD40693.1"/>
    </source>
</evidence>
<evidence type="ECO:0000313" key="2">
    <source>
        <dbReference type="Proteomes" id="UP000317169"/>
    </source>
</evidence>
<dbReference type="Pfam" id="PF09697">
    <property type="entry name" value="Porph_ging"/>
    <property type="match status" value="1"/>
</dbReference>
<dbReference type="NCBIfam" id="TIGR01200">
    <property type="entry name" value="GLPGLI"/>
    <property type="match status" value="1"/>
</dbReference>
<dbReference type="InterPro" id="IPR005901">
    <property type="entry name" value="GLPGLI"/>
</dbReference>
<sequence length="256" mass="30028">MSNISRVNLMLKIFFKILVVCVSICCFNQNLNAQTSFKIIYGISEIKLRRPIDSLNERSKHFTEKIINRSKDVNYLLFSNKENSYFKEEKTLMIESDSRIESLYYKAVKQFTSFNTEVYANHKDKKITFIKNLVSQDFTVKRDYYNFNWVIKEDHKKILGFTARKATGNYYYPVTNENLEVEAWFIPSIPLQSGPDIFMGLPGLIAEVHLKGAVVTAKKIEQSENFKVEKIEDKEAMTQKEYEDLISRLTQKFIEE</sequence>
<accession>A0A507ZW39</accession>
<protein>
    <submittedName>
        <fullName evidence="1">GLPGLI family protein</fullName>
    </submittedName>
</protein>